<organism evidence="3 4">
    <name type="scientific">Paenibacillus albidus</name>
    <dbReference type="NCBI Taxonomy" id="2041023"/>
    <lineage>
        <taxon>Bacteria</taxon>
        <taxon>Bacillati</taxon>
        <taxon>Bacillota</taxon>
        <taxon>Bacilli</taxon>
        <taxon>Bacillales</taxon>
        <taxon>Paenibacillaceae</taxon>
        <taxon>Paenibacillus</taxon>
    </lineage>
</organism>
<dbReference type="GO" id="GO:0016491">
    <property type="term" value="F:oxidoreductase activity"/>
    <property type="evidence" value="ECO:0007669"/>
    <property type="project" value="UniProtKB-KW"/>
</dbReference>
<proteinExistence type="inferred from homology"/>
<dbReference type="Proteomes" id="UP000637643">
    <property type="component" value="Unassembled WGS sequence"/>
</dbReference>
<name>A0A917FKC1_9BACL</name>
<dbReference type="RefSeq" id="WP_268240786.1">
    <property type="nucleotide sequence ID" value="NZ_BMKR01000014.1"/>
</dbReference>
<dbReference type="AlphaFoldDB" id="A0A917FKC1"/>
<dbReference type="SUPFAM" id="SSF51735">
    <property type="entry name" value="NAD(P)-binding Rossmann-fold domains"/>
    <property type="match status" value="1"/>
</dbReference>
<sequence length="163" mass="17311">MKESWKLNYAYSNYIRTLTTAQINTVMNVNLYSGIMLLKACANKKASNEGSSFVFISSANASLGAPGNSIYSASKAAIDAMVRCSAVELSPRVRVNSIAPGLVETSLLVSTPNKEDIIEQHPLGVGHPEDIAYAAAYLLSDSARWVTGTTMMVDGGFVVGGVK</sequence>
<evidence type="ECO:0000313" key="3">
    <source>
        <dbReference type="EMBL" id="GGF87801.1"/>
    </source>
</evidence>
<evidence type="ECO:0008006" key="5">
    <source>
        <dbReference type="Google" id="ProtNLM"/>
    </source>
</evidence>
<gene>
    <name evidence="3" type="ORF">GCM10010912_36310</name>
</gene>
<dbReference type="CDD" id="cd05233">
    <property type="entry name" value="SDR_c"/>
    <property type="match status" value="1"/>
</dbReference>
<reference evidence="3" key="2">
    <citation type="submission" date="2020-09" db="EMBL/GenBank/DDBJ databases">
        <authorList>
            <person name="Sun Q."/>
            <person name="Zhou Y."/>
        </authorList>
    </citation>
    <scope>NUCLEOTIDE SEQUENCE</scope>
    <source>
        <strain evidence="3">CGMCC 1.16134</strain>
    </source>
</reference>
<dbReference type="PANTHER" id="PTHR43639:SF1">
    <property type="entry name" value="SHORT-CHAIN DEHYDROGENASE_REDUCTASE FAMILY PROTEIN"/>
    <property type="match status" value="1"/>
</dbReference>
<dbReference type="InterPro" id="IPR002347">
    <property type="entry name" value="SDR_fam"/>
</dbReference>
<protein>
    <recommendedName>
        <fullName evidence="5">SDR family oxidoreductase</fullName>
    </recommendedName>
</protein>
<dbReference type="Gene3D" id="3.40.50.720">
    <property type="entry name" value="NAD(P)-binding Rossmann-like Domain"/>
    <property type="match status" value="1"/>
</dbReference>
<evidence type="ECO:0000256" key="2">
    <source>
        <dbReference type="ARBA" id="ARBA00023002"/>
    </source>
</evidence>
<accession>A0A917FKC1</accession>
<comment type="similarity">
    <text evidence="1">Belongs to the short-chain dehydrogenases/reductases (SDR) family.</text>
</comment>
<reference evidence="3" key="1">
    <citation type="journal article" date="2014" name="Int. J. Syst. Evol. Microbiol.">
        <title>Complete genome sequence of Corynebacterium casei LMG S-19264T (=DSM 44701T), isolated from a smear-ripened cheese.</title>
        <authorList>
            <consortium name="US DOE Joint Genome Institute (JGI-PGF)"/>
            <person name="Walter F."/>
            <person name="Albersmeier A."/>
            <person name="Kalinowski J."/>
            <person name="Ruckert C."/>
        </authorList>
    </citation>
    <scope>NUCLEOTIDE SEQUENCE</scope>
    <source>
        <strain evidence="3">CGMCC 1.16134</strain>
    </source>
</reference>
<keyword evidence="4" id="KW-1185">Reference proteome</keyword>
<dbReference type="EMBL" id="BMKR01000014">
    <property type="protein sequence ID" value="GGF87801.1"/>
    <property type="molecule type" value="Genomic_DNA"/>
</dbReference>
<evidence type="ECO:0000313" key="4">
    <source>
        <dbReference type="Proteomes" id="UP000637643"/>
    </source>
</evidence>
<comment type="caution">
    <text evidence="3">The sequence shown here is derived from an EMBL/GenBank/DDBJ whole genome shotgun (WGS) entry which is preliminary data.</text>
</comment>
<dbReference type="Pfam" id="PF13561">
    <property type="entry name" value="adh_short_C2"/>
    <property type="match status" value="1"/>
</dbReference>
<keyword evidence="2" id="KW-0560">Oxidoreductase</keyword>
<evidence type="ECO:0000256" key="1">
    <source>
        <dbReference type="ARBA" id="ARBA00006484"/>
    </source>
</evidence>
<dbReference type="PRINTS" id="PR00081">
    <property type="entry name" value="GDHRDH"/>
</dbReference>
<dbReference type="PANTHER" id="PTHR43639">
    <property type="entry name" value="OXIDOREDUCTASE, SHORT-CHAIN DEHYDROGENASE/REDUCTASE FAMILY (AFU_ORTHOLOGUE AFUA_5G02870)"/>
    <property type="match status" value="1"/>
</dbReference>
<dbReference type="InterPro" id="IPR036291">
    <property type="entry name" value="NAD(P)-bd_dom_sf"/>
</dbReference>